<evidence type="ECO:0000313" key="3">
    <source>
        <dbReference type="Proteomes" id="UP000765509"/>
    </source>
</evidence>
<proteinExistence type="predicted"/>
<gene>
    <name evidence="2" type="ORF">O181_076788</name>
</gene>
<keyword evidence="3" id="KW-1185">Reference proteome</keyword>
<comment type="caution">
    <text evidence="2">The sequence shown here is derived from an EMBL/GenBank/DDBJ whole genome shotgun (WGS) entry which is preliminary data.</text>
</comment>
<feature type="region of interest" description="Disordered" evidence="1">
    <location>
        <begin position="26"/>
        <end position="61"/>
    </location>
</feature>
<dbReference type="Proteomes" id="UP000765509">
    <property type="component" value="Unassembled WGS sequence"/>
</dbReference>
<protein>
    <submittedName>
        <fullName evidence="2">Uncharacterized protein</fullName>
    </submittedName>
</protein>
<organism evidence="2 3">
    <name type="scientific">Austropuccinia psidii MF-1</name>
    <dbReference type="NCBI Taxonomy" id="1389203"/>
    <lineage>
        <taxon>Eukaryota</taxon>
        <taxon>Fungi</taxon>
        <taxon>Dikarya</taxon>
        <taxon>Basidiomycota</taxon>
        <taxon>Pucciniomycotina</taxon>
        <taxon>Pucciniomycetes</taxon>
        <taxon>Pucciniales</taxon>
        <taxon>Sphaerophragmiaceae</taxon>
        <taxon>Austropuccinia</taxon>
    </lineage>
</organism>
<dbReference type="EMBL" id="AVOT02041709">
    <property type="protein sequence ID" value="MBW0537073.1"/>
    <property type="molecule type" value="Genomic_DNA"/>
</dbReference>
<evidence type="ECO:0000313" key="2">
    <source>
        <dbReference type="EMBL" id="MBW0537073.1"/>
    </source>
</evidence>
<feature type="compositionally biased region" description="Basic and acidic residues" evidence="1">
    <location>
        <begin position="26"/>
        <end position="36"/>
    </location>
</feature>
<name>A0A9Q3FFR5_9BASI</name>
<evidence type="ECO:0000256" key="1">
    <source>
        <dbReference type="SAM" id="MobiDB-lite"/>
    </source>
</evidence>
<accession>A0A9Q3FFR5</accession>
<sequence>MNLRCKLGASLEKHIDSFQKTINRAERASRKVDEIQKKKKNRGRSRSNTYPNKRIEKPGKMFEKIHTTITQLKAAGHGEYIARGYEQTCQQPRVAQTIFVHAVSFFRLTFYM</sequence>
<dbReference type="AlphaFoldDB" id="A0A9Q3FFR5"/>
<reference evidence="2" key="1">
    <citation type="submission" date="2021-03" db="EMBL/GenBank/DDBJ databases">
        <title>Draft genome sequence of rust myrtle Austropuccinia psidii MF-1, a brazilian biotype.</title>
        <authorList>
            <person name="Quecine M.C."/>
            <person name="Pachon D.M.R."/>
            <person name="Bonatelli M.L."/>
            <person name="Correr F.H."/>
            <person name="Franceschini L.M."/>
            <person name="Leite T.F."/>
            <person name="Margarido G.R.A."/>
            <person name="Almeida C.A."/>
            <person name="Ferrarezi J.A."/>
            <person name="Labate C.A."/>
        </authorList>
    </citation>
    <scope>NUCLEOTIDE SEQUENCE</scope>
    <source>
        <strain evidence="2">MF-1</strain>
    </source>
</reference>